<dbReference type="eggNOG" id="ENOG5031H0J">
    <property type="taxonomic scope" value="Bacteria"/>
</dbReference>
<evidence type="ECO:0000313" key="1">
    <source>
        <dbReference type="EMBL" id="ABQ76848.1"/>
    </source>
</evidence>
<dbReference type="AlphaFoldDB" id="A5VY88"/>
<gene>
    <name evidence="1" type="ordered locus">Pput_0683</name>
</gene>
<dbReference type="HOGENOM" id="CLU_1155973_0_0_6"/>
<dbReference type="KEGG" id="ppf:Pput_0683"/>
<proteinExistence type="predicted"/>
<name>A5VY88_PSEP1</name>
<reference evidence="1" key="1">
    <citation type="submission" date="2007-05" db="EMBL/GenBank/DDBJ databases">
        <title>Complete sequence of Pseudomonas putida F1.</title>
        <authorList>
            <consortium name="US DOE Joint Genome Institute"/>
            <person name="Copeland A."/>
            <person name="Lucas S."/>
            <person name="Lapidus A."/>
            <person name="Barry K."/>
            <person name="Detter J.C."/>
            <person name="Glavina del Rio T."/>
            <person name="Hammon N."/>
            <person name="Israni S."/>
            <person name="Dalin E."/>
            <person name="Tice H."/>
            <person name="Pitluck S."/>
            <person name="Chain P."/>
            <person name="Malfatti S."/>
            <person name="Shin M."/>
            <person name="Vergez L."/>
            <person name="Schmutz J."/>
            <person name="Larimer F."/>
            <person name="Land M."/>
            <person name="Hauser L."/>
            <person name="Kyrpides N."/>
            <person name="Lykidis A."/>
            <person name="Parales R."/>
            <person name="Richardson P."/>
        </authorList>
    </citation>
    <scope>NUCLEOTIDE SEQUENCE [LARGE SCALE GENOMIC DNA]</scope>
    <source>
        <strain evidence="1">F1</strain>
    </source>
</reference>
<dbReference type="EMBL" id="CP000712">
    <property type="protein sequence ID" value="ABQ76848.1"/>
    <property type="molecule type" value="Genomic_DNA"/>
</dbReference>
<organism evidence="1">
    <name type="scientific">Pseudomonas putida (strain ATCC 700007 / DSM 6899 / JCM 31910 / BCRC 17059 / LMG 24140 / F1)</name>
    <dbReference type="NCBI Taxonomy" id="351746"/>
    <lineage>
        <taxon>Bacteria</taxon>
        <taxon>Pseudomonadati</taxon>
        <taxon>Pseudomonadota</taxon>
        <taxon>Gammaproteobacteria</taxon>
        <taxon>Pseudomonadales</taxon>
        <taxon>Pseudomonadaceae</taxon>
        <taxon>Pseudomonas</taxon>
    </lineage>
</organism>
<sequence length="260" mass="29208">MNSGIPASAVIPVATAEHIEKVKCYHDDNFAAVNSALGNIEKQLRKSLSKNDDSGELTFTRLYTMMLGVWCEARLHKLLYEKGVFSEDERQFVYNKASLGERWKGALELGLKKHLGLKISDEISKKTVKFSVLNLYEEILEWISEHFEPAITLRNKIAHGQWVKPFTNTQGEWLSTNKFSICGSSIASLKGENVLTTTIKVQLIKEISVTINNLAVDSHVYKAENFDERYDVVSSIIEKLASVDYPAFKQSISGTFKAPS</sequence>
<accession>A5VY88</accession>
<protein>
    <submittedName>
        <fullName evidence="1">Uncharacterized protein</fullName>
    </submittedName>
</protein>